<keyword evidence="4" id="KW-1185">Reference proteome</keyword>
<sequence length="261" mass="27374">MGRLDDKVAVVTGSGQGIGRGIARRFAAEGAAVVIAELDDAAGKQVAEDIEGTGGRALFVRTDVGDKAQIESAIAAAVDTFGHLDVLVNNAIALSPNVPLEDKSDDDLDGLLRTGLWATWWSMRAALPHFRAQGGGRVINFYSIDAEAAAWLHVDYNTTKDAIRGLTRSAAAEWGRYNVLVNAIAPAAKGTVFEQLSQAIPGFADASAAANPLGRVGDPDTDIAPVAVFLASDDSRYVTGETIHVDGGQHLPRYNSKPPGL</sequence>
<gene>
    <name evidence="3" type="ORF">MDUV_19230</name>
</gene>
<dbReference type="RefSeq" id="WP_098003111.1">
    <property type="nucleotide sequence ID" value="NZ_AP022563.1"/>
</dbReference>
<reference evidence="3 4" key="1">
    <citation type="journal article" date="2019" name="Emerg. Microbes Infect.">
        <title>Comprehensive subspecies identification of 175 nontuberculous mycobacteria species based on 7547 genomic profiles.</title>
        <authorList>
            <person name="Matsumoto Y."/>
            <person name="Kinjo T."/>
            <person name="Motooka D."/>
            <person name="Nabeya D."/>
            <person name="Jung N."/>
            <person name="Uechi K."/>
            <person name="Horii T."/>
            <person name="Iida T."/>
            <person name="Fujita J."/>
            <person name="Nakamura S."/>
        </authorList>
    </citation>
    <scope>NUCLEOTIDE SEQUENCE [LARGE SCALE GENOMIC DNA]</scope>
    <source>
        <strain evidence="3 4">JCM 6396</strain>
    </source>
</reference>
<dbReference type="GO" id="GO:0016491">
    <property type="term" value="F:oxidoreductase activity"/>
    <property type="evidence" value="ECO:0007669"/>
    <property type="project" value="UniProtKB-KW"/>
</dbReference>
<keyword evidence="2" id="KW-0560">Oxidoreductase</keyword>
<protein>
    <submittedName>
        <fullName evidence="3">Short-chain dehydrogenase</fullName>
    </submittedName>
</protein>
<name>A0A7I7JZ73_9MYCO</name>
<evidence type="ECO:0000313" key="4">
    <source>
        <dbReference type="Proteomes" id="UP000467006"/>
    </source>
</evidence>
<comment type="similarity">
    <text evidence="1">Belongs to the short-chain dehydrogenases/reductases (SDR) family.</text>
</comment>
<dbReference type="PRINTS" id="PR00081">
    <property type="entry name" value="GDHRDH"/>
</dbReference>
<dbReference type="InterPro" id="IPR036291">
    <property type="entry name" value="NAD(P)-bd_dom_sf"/>
</dbReference>
<dbReference type="Gene3D" id="3.40.50.720">
    <property type="entry name" value="NAD(P)-binding Rossmann-like Domain"/>
    <property type="match status" value="1"/>
</dbReference>
<dbReference type="EMBL" id="AP022563">
    <property type="protein sequence ID" value="BBX17063.1"/>
    <property type="molecule type" value="Genomic_DNA"/>
</dbReference>
<dbReference type="FunFam" id="3.40.50.720:FF:000084">
    <property type="entry name" value="Short-chain dehydrogenase reductase"/>
    <property type="match status" value="1"/>
</dbReference>
<dbReference type="OrthoDB" id="4380821at2"/>
<dbReference type="KEGG" id="mdu:MDUV_19230"/>
<dbReference type="Pfam" id="PF13561">
    <property type="entry name" value="adh_short_C2"/>
    <property type="match status" value="1"/>
</dbReference>
<organism evidence="3 4">
    <name type="scientific">Mycolicibacterium duvalii</name>
    <dbReference type="NCBI Taxonomy" id="39688"/>
    <lineage>
        <taxon>Bacteria</taxon>
        <taxon>Bacillati</taxon>
        <taxon>Actinomycetota</taxon>
        <taxon>Actinomycetes</taxon>
        <taxon>Mycobacteriales</taxon>
        <taxon>Mycobacteriaceae</taxon>
        <taxon>Mycolicibacterium</taxon>
    </lineage>
</organism>
<evidence type="ECO:0000256" key="2">
    <source>
        <dbReference type="ARBA" id="ARBA00023002"/>
    </source>
</evidence>
<dbReference type="NCBIfam" id="NF005559">
    <property type="entry name" value="PRK07231.1"/>
    <property type="match status" value="1"/>
</dbReference>
<dbReference type="Proteomes" id="UP000467006">
    <property type="component" value="Chromosome"/>
</dbReference>
<evidence type="ECO:0000313" key="3">
    <source>
        <dbReference type="EMBL" id="BBX17063.1"/>
    </source>
</evidence>
<dbReference type="SUPFAM" id="SSF51735">
    <property type="entry name" value="NAD(P)-binding Rossmann-fold domains"/>
    <property type="match status" value="1"/>
</dbReference>
<dbReference type="InterPro" id="IPR002347">
    <property type="entry name" value="SDR_fam"/>
</dbReference>
<dbReference type="PANTHER" id="PTHR43639:SF1">
    <property type="entry name" value="SHORT-CHAIN DEHYDROGENASE_REDUCTASE FAMILY PROTEIN"/>
    <property type="match status" value="1"/>
</dbReference>
<dbReference type="PRINTS" id="PR00080">
    <property type="entry name" value="SDRFAMILY"/>
</dbReference>
<proteinExistence type="inferred from homology"/>
<dbReference type="PANTHER" id="PTHR43639">
    <property type="entry name" value="OXIDOREDUCTASE, SHORT-CHAIN DEHYDROGENASE/REDUCTASE FAMILY (AFU_ORTHOLOGUE AFUA_5G02870)"/>
    <property type="match status" value="1"/>
</dbReference>
<evidence type="ECO:0000256" key="1">
    <source>
        <dbReference type="ARBA" id="ARBA00006484"/>
    </source>
</evidence>
<dbReference type="InterPro" id="IPR020904">
    <property type="entry name" value="Sc_DH/Rdtase_CS"/>
</dbReference>
<dbReference type="CDD" id="cd05233">
    <property type="entry name" value="SDR_c"/>
    <property type="match status" value="1"/>
</dbReference>
<dbReference type="AlphaFoldDB" id="A0A7I7JZ73"/>
<accession>A0A7I7JZ73</accession>
<dbReference type="PROSITE" id="PS00061">
    <property type="entry name" value="ADH_SHORT"/>
    <property type="match status" value="1"/>
</dbReference>